<feature type="chain" id="PRO_5017271669" evidence="1">
    <location>
        <begin position="25"/>
        <end position="399"/>
    </location>
</feature>
<reference evidence="2 3" key="1">
    <citation type="journal article" date="2017" name="ISME J.">
        <title>Energy and carbon metabolisms in a deep terrestrial subsurface fluid microbial community.</title>
        <authorList>
            <person name="Momper L."/>
            <person name="Jungbluth S.P."/>
            <person name="Lee M.D."/>
            <person name="Amend J.P."/>
        </authorList>
    </citation>
    <scope>NUCLEOTIDE SEQUENCE [LARGE SCALE GENOMIC DNA]</scope>
    <source>
        <strain evidence="2">SURF_26</strain>
    </source>
</reference>
<comment type="caution">
    <text evidence="2">The sequence shown here is derived from an EMBL/GenBank/DDBJ whole genome shotgun (WGS) entry which is preliminary data.</text>
</comment>
<keyword evidence="1" id="KW-0732">Signal</keyword>
<sequence length="399" mass="44149">MKKLQVALTCLLVTLLAGSSAVKAGGFPGQEMPQFDKGLQPSNAAPAAGDDVKGMLNDLQKQLAETRAELNKVKQDLADRDKYAGGEAVLPQTYSYQPVPPRQEKNQWYAFGELFYVRPTELGIPVANDMNVSGFNEGDLREMEFDYDLSFKVGGGYKMEHDKGEIGATFWHYEDSNDELFAAKYAAGFFDGTSTGVTGPIRTVDTHIALEMNTLDIEYTKPFAVMPCLDLRLSIGPRILWMESEKVVRYIGDDVNDFVTTQMPLDFSGAGPRVGAEARYYLPWDMELFAGVWGAMILGHFDGEYKEADVNGNTTRTVYDDTRVIPNVDMILGLAYAPSMFKGNVRISTGYQFSNYENLEIIPTSDLNTFEGNNGPGNVSFTENDLSFDGAITRVEIAF</sequence>
<dbReference type="Proteomes" id="UP000266426">
    <property type="component" value="Unassembled WGS sequence"/>
</dbReference>
<dbReference type="EMBL" id="QZJZ01000105">
    <property type="protein sequence ID" value="RJP55932.1"/>
    <property type="molecule type" value="Genomic_DNA"/>
</dbReference>
<name>A0A3A4R180_9BACT</name>
<protein>
    <submittedName>
        <fullName evidence="2">Uncharacterized protein</fullName>
    </submittedName>
</protein>
<feature type="signal peptide" evidence="1">
    <location>
        <begin position="1"/>
        <end position="24"/>
    </location>
</feature>
<dbReference type="AlphaFoldDB" id="A0A3A4R180"/>
<evidence type="ECO:0000313" key="2">
    <source>
        <dbReference type="EMBL" id="RJP55932.1"/>
    </source>
</evidence>
<accession>A0A3A4R180</accession>
<organism evidence="2 3">
    <name type="scientific">Candidatus Auribacter fodinae</name>
    <dbReference type="NCBI Taxonomy" id="2093366"/>
    <lineage>
        <taxon>Bacteria</taxon>
        <taxon>Pseudomonadati</taxon>
        <taxon>Candidatus Auribacterota</taxon>
        <taxon>Candidatus Auribacteria</taxon>
        <taxon>Candidatus Auribacterales</taxon>
        <taxon>Candidatus Auribacteraceae</taxon>
        <taxon>Candidatus Auribacter</taxon>
    </lineage>
</organism>
<dbReference type="InterPro" id="IPR007825">
    <property type="entry name" value="Major_OMP_Legionella"/>
</dbReference>
<evidence type="ECO:0000256" key="1">
    <source>
        <dbReference type="SAM" id="SignalP"/>
    </source>
</evidence>
<evidence type="ECO:0000313" key="3">
    <source>
        <dbReference type="Proteomes" id="UP000266426"/>
    </source>
</evidence>
<proteinExistence type="predicted"/>
<gene>
    <name evidence="2" type="ORF">C4541_13575</name>
</gene>
<dbReference type="Pfam" id="PF05150">
    <property type="entry name" value="Legionella_OMP"/>
    <property type="match status" value="1"/>
</dbReference>